<evidence type="ECO:0000313" key="3">
    <source>
        <dbReference type="EMBL" id="CAD7285221.1"/>
    </source>
</evidence>
<dbReference type="EMBL" id="OA894653">
    <property type="protein sequence ID" value="CAD7285221.1"/>
    <property type="molecule type" value="Genomic_DNA"/>
</dbReference>
<evidence type="ECO:0000256" key="1">
    <source>
        <dbReference type="SAM" id="MobiDB-lite"/>
    </source>
</evidence>
<dbReference type="Pfam" id="PF00169">
    <property type="entry name" value="PH"/>
    <property type="match status" value="1"/>
</dbReference>
<keyword evidence="4" id="KW-1185">Reference proteome</keyword>
<dbReference type="Proteomes" id="UP000678499">
    <property type="component" value="Unassembled WGS sequence"/>
</dbReference>
<accession>A0A7R9C305</accession>
<feature type="non-terminal residue" evidence="3">
    <location>
        <position position="373"/>
    </location>
</feature>
<reference evidence="3" key="1">
    <citation type="submission" date="2020-11" db="EMBL/GenBank/DDBJ databases">
        <authorList>
            <person name="Tran Van P."/>
        </authorList>
    </citation>
    <scope>NUCLEOTIDE SEQUENCE</scope>
</reference>
<proteinExistence type="predicted"/>
<dbReference type="EMBL" id="CAJPEX010012616">
    <property type="protein sequence ID" value="CAG0925373.1"/>
    <property type="molecule type" value="Genomic_DNA"/>
</dbReference>
<organism evidence="3">
    <name type="scientific">Notodromas monacha</name>
    <dbReference type="NCBI Taxonomy" id="399045"/>
    <lineage>
        <taxon>Eukaryota</taxon>
        <taxon>Metazoa</taxon>
        <taxon>Ecdysozoa</taxon>
        <taxon>Arthropoda</taxon>
        <taxon>Crustacea</taxon>
        <taxon>Oligostraca</taxon>
        <taxon>Ostracoda</taxon>
        <taxon>Podocopa</taxon>
        <taxon>Podocopida</taxon>
        <taxon>Cypridocopina</taxon>
        <taxon>Cypridoidea</taxon>
        <taxon>Cyprididae</taxon>
        <taxon>Notodromas</taxon>
    </lineage>
</organism>
<feature type="domain" description="PH" evidence="2">
    <location>
        <begin position="143"/>
        <end position="244"/>
    </location>
</feature>
<dbReference type="PROSITE" id="PS50003">
    <property type="entry name" value="PH_DOMAIN"/>
    <property type="match status" value="1"/>
</dbReference>
<name>A0A7R9C305_9CRUS</name>
<dbReference type="InterPro" id="IPR011993">
    <property type="entry name" value="PH-like_dom_sf"/>
</dbReference>
<dbReference type="SMART" id="SM00233">
    <property type="entry name" value="PH"/>
    <property type="match status" value="1"/>
</dbReference>
<dbReference type="OrthoDB" id="337660at2759"/>
<gene>
    <name evidence="3" type="ORF">NMOB1V02_LOCUS12823</name>
</gene>
<evidence type="ECO:0000313" key="4">
    <source>
        <dbReference type="Proteomes" id="UP000678499"/>
    </source>
</evidence>
<dbReference type="Gene3D" id="2.30.29.30">
    <property type="entry name" value="Pleckstrin-homology domain (PH domain)/Phosphotyrosine-binding domain (PTB)"/>
    <property type="match status" value="1"/>
</dbReference>
<evidence type="ECO:0000259" key="2">
    <source>
        <dbReference type="PROSITE" id="PS50003"/>
    </source>
</evidence>
<feature type="compositionally biased region" description="Basic and acidic residues" evidence="1">
    <location>
        <begin position="1"/>
        <end position="18"/>
    </location>
</feature>
<dbReference type="InterPro" id="IPR001849">
    <property type="entry name" value="PH_domain"/>
</dbReference>
<feature type="non-terminal residue" evidence="3">
    <location>
        <position position="1"/>
    </location>
</feature>
<feature type="region of interest" description="Disordered" evidence="1">
    <location>
        <begin position="1"/>
        <end position="95"/>
    </location>
</feature>
<sequence>RKIEAAKSRIVGDSHKENPATNSAAVTAGHKENEIKIKSPGTELLTWKALSKHPETEKNRHQAPTRSSNGSLDNTDHKSDSEDSGINSNQSTPVWDPVRLAKDLYTIDQPDPPGTGRTLSRLRPVFERCENLPDKNKADNKGYLNMEGYLEKLPSGRRKVTFWNAWKRRYFRLENGYLRYYQSQNSEKPSQTMQLMGGSVDTIENMMSGSADETVLQKGHYLVVKCATKNDLLTWQKALMTHVQENFAATYVQPSPLPVEPSMFKKVVVLDIGSRSLRAGILSKTPTFPQVFLPSSALVDRKNSSKRVFGFEAFCSDDRAHSQLVHPLRVTHKPSQRTAYVVPQSLAAFHVYNANSGIVVDIGERLDVLPITH</sequence>
<feature type="compositionally biased region" description="Polar residues" evidence="1">
    <location>
        <begin position="84"/>
        <end position="93"/>
    </location>
</feature>
<dbReference type="SUPFAM" id="SSF50729">
    <property type="entry name" value="PH domain-like"/>
    <property type="match status" value="1"/>
</dbReference>
<protein>
    <recommendedName>
        <fullName evidence="2">PH domain-containing protein</fullName>
    </recommendedName>
</protein>
<feature type="compositionally biased region" description="Polar residues" evidence="1">
    <location>
        <begin position="62"/>
        <end position="73"/>
    </location>
</feature>
<dbReference type="AlphaFoldDB" id="A0A7R9C305"/>